<dbReference type="AlphaFoldDB" id="E4YUH5"/>
<reference evidence="1" key="1">
    <citation type="journal article" date="2010" name="Science">
        <title>Plasticity of animal genome architecture unmasked by rapid evolution of a pelagic tunicate.</title>
        <authorList>
            <person name="Denoeud F."/>
            <person name="Henriet S."/>
            <person name="Mungpakdee S."/>
            <person name="Aury J.M."/>
            <person name="Da Silva C."/>
            <person name="Brinkmann H."/>
            <person name="Mikhaleva J."/>
            <person name="Olsen L.C."/>
            <person name="Jubin C."/>
            <person name="Canestro C."/>
            <person name="Bouquet J.M."/>
            <person name="Danks G."/>
            <person name="Poulain J."/>
            <person name="Campsteijn C."/>
            <person name="Adamski M."/>
            <person name="Cross I."/>
            <person name="Yadetie F."/>
            <person name="Muffato M."/>
            <person name="Louis A."/>
            <person name="Butcher S."/>
            <person name="Tsagkogeorga G."/>
            <person name="Konrad A."/>
            <person name="Singh S."/>
            <person name="Jensen M.F."/>
            <person name="Cong E.H."/>
            <person name="Eikeseth-Otteraa H."/>
            <person name="Noel B."/>
            <person name="Anthouard V."/>
            <person name="Porcel B.M."/>
            <person name="Kachouri-Lafond R."/>
            <person name="Nishino A."/>
            <person name="Ugolini M."/>
            <person name="Chourrout P."/>
            <person name="Nishida H."/>
            <person name="Aasland R."/>
            <person name="Huzurbazar S."/>
            <person name="Westhof E."/>
            <person name="Delsuc F."/>
            <person name="Lehrach H."/>
            <person name="Reinhardt R."/>
            <person name="Weissenbach J."/>
            <person name="Roy S.W."/>
            <person name="Artiguenave F."/>
            <person name="Postlethwait J.H."/>
            <person name="Manak J.R."/>
            <person name="Thompson E.M."/>
            <person name="Jaillon O."/>
            <person name="Du Pasquier L."/>
            <person name="Boudinot P."/>
            <person name="Liberles D.A."/>
            <person name="Volff J.N."/>
            <person name="Philippe H."/>
            <person name="Lenhard B."/>
            <person name="Roest Crollius H."/>
            <person name="Wincker P."/>
            <person name="Chourrout D."/>
        </authorList>
    </citation>
    <scope>NUCLEOTIDE SEQUENCE [LARGE SCALE GENOMIC DNA]</scope>
</reference>
<accession>E4YUH5</accession>
<dbReference type="Proteomes" id="UP000011014">
    <property type="component" value="Unassembled WGS sequence"/>
</dbReference>
<evidence type="ECO:0000313" key="1">
    <source>
        <dbReference type="EMBL" id="CBY39114.1"/>
    </source>
</evidence>
<protein>
    <submittedName>
        <fullName evidence="1">Uncharacterized protein</fullName>
    </submittedName>
</protein>
<sequence length="91" mass="10443">MPEPRPRMNPAQKIEFKNVASVASIPTSVQTAHYMYANFRQRQNQQAYGEEISLISILSANDAKVINGNKHEKWPQRSQGVFFSRFNLEFG</sequence>
<dbReference type="EMBL" id="FN655429">
    <property type="protein sequence ID" value="CBY39114.1"/>
    <property type="molecule type" value="Genomic_DNA"/>
</dbReference>
<gene>
    <name evidence="1" type="ORF">GSOID_T00019659001</name>
</gene>
<name>E4YUH5_OIKDI</name>
<organism evidence="1">
    <name type="scientific">Oikopleura dioica</name>
    <name type="common">Tunicate</name>
    <dbReference type="NCBI Taxonomy" id="34765"/>
    <lineage>
        <taxon>Eukaryota</taxon>
        <taxon>Metazoa</taxon>
        <taxon>Chordata</taxon>
        <taxon>Tunicata</taxon>
        <taxon>Appendicularia</taxon>
        <taxon>Copelata</taxon>
        <taxon>Oikopleuridae</taxon>
        <taxon>Oikopleura</taxon>
    </lineage>
</organism>
<proteinExistence type="predicted"/>